<dbReference type="AlphaFoldDB" id="A0A0E9X591"/>
<accession>A0A0E9X591</accession>
<protein>
    <submittedName>
        <fullName evidence="1">Uncharacterized protein</fullName>
    </submittedName>
</protein>
<organism evidence="1">
    <name type="scientific">Anguilla anguilla</name>
    <name type="common">European freshwater eel</name>
    <name type="synonym">Muraena anguilla</name>
    <dbReference type="NCBI Taxonomy" id="7936"/>
    <lineage>
        <taxon>Eukaryota</taxon>
        <taxon>Metazoa</taxon>
        <taxon>Chordata</taxon>
        <taxon>Craniata</taxon>
        <taxon>Vertebrata</taxon>
        <taxon>Euteleostomi</taxon>
        <taxon>Actinopterygii</taxon>
        <taxon>Neopterygii</taxon>
        <taxon>Teleostei</taxon>
        <taxon>Anguilliformes</taxon>
        <taxon>Anguillidae</taxon>
        <taxon>Anguilla</taxon>
    </lineage>
</organism>
<reference evidence="1" key="1">
    <citation type="submission" date="2014-11" db="EMBL/GenBank/DDBJ databases">
        <authorList>
            <person name="Amaro Gonzalez C."/>
        </authorList>
    </citation>
    <scope>NUCLEOTIDE SEQUENCE</scope>
</reference>
<reference evidence="1" key="2">
    <citation type="journal article" date="2015" name="Fish Shellfish Immunol.">
        <title>Early steps in the European eel (Anguilla anguilla)-Vibrio vulnificus interaction in the gills: Role of the RtxA13 toxin.</title>
        <authorList>
            <person name="Callol A."/>
            <person name="Pajuelo D."/>
            <person name="Ebbesson L."/>
            <person name="Teles M."/>
            <person name="MacKenzie S."/>
            <person name="Amaro C."/>
        </authorList>
    </citation>
    <scope>NUCLEOTIDE SEQUENCE</scope>
</reference>
<proteinExistence type="predicted"/>
<sequence length="88" mass="10413">MYILYFCINAVAELLLFSFTKRGDNLNYYYNCFAHIDHVQVFLLWKNGTDVLTCSNTEKQSHFTSIVSFLVCRRPLLSLLFRPFFCLQ</sequence>
<name>A0A0E9X591_ANGAN</name>
<evidence type="ECO:0000313" key="1">
    <source>
        <dbReference type="EMBL" id="JAH97744.1"/>
    </source>
</evidence>
<dbReference type="EMBL" id="GBXM01010833">
    <property type="protein sequence ID" value="JAH97744.1"/>
    <property type="molecule type" value="Transcribed_RNA"/>
</dbReference>